<dbReference type="EMBL" id="JPLY01000005">
    <property type="protein sequence ID" value="KFC18996.1"/>
    <property type="molecule type" value="Genomic_DNA"/>
</dbReference>
<feature type="transmembrane region" description="Helical" evidence="1">
    <location>
        <begin position="81"/>
        <end position="105"/>
    </location>
</feature>
<dbReference type="Proteomes" id="UP000028623">
    <property type="component" value="Unassembled WGS sequence"/>
</dbReference>
<evidence type="ECO:0000256" key="1">
    <source>
        <dbReference type="SAM" id="Phobius"/>
    </source>
</evidence>
<proteinExistence type="predicted"/>
<feature type="transmembrane region" description="Helical" evidence="1">
    <location>
        <begin position="6"/>
        <end position="30"/>
    </location>
</feature>
<dbReference type="AlphaFoldDB" id="A0A085B951"/>
<gene>
    <name evidence="2" type="ORF">IO89_15865</name>
</gene>
<feature type="transmembrane region" description="Helical" evidence="1">
    <location>
        <begin position="51"/>
        <end position="69"/>
    </location>
</feature>
<keyword evidence="3" id="KW-1185">Reference proteome</keyword>
<keyword evidence="1" id="KW-0472">Membrane</keyword>
<comment type="caution">
    <text evidence="2">The sequence shown here is derived from an EMBL/GenBank/DDBJ whole genome shotgun (WGS) entry which is preliminary data.</text>
</comment>
<reference evidence="2 3" key="1">
    <citation type="submission" date="2014-07" db="EMBL/GenBank/DDBJ databases">
        <title>Epilithonimonas lactis LMG 22401 Genome.</title>
        <authorList>
            <person name="Pipes S.E."/>
            <person name="Stropko S.J."/>
        </authorList>
    </citation>
    <scope>NUCLEOTIDE SEQUENCE [LARGE SCALE GENOMIC DNA]</scope>
    <source>
        <strain evidence="2 3">LMG 24401</strain>
    </source>
</reference>
<evidence type="ECO:0000313" key="3">
    <source>
        <dbReference type="Proteomes" id="UP000028623"/>
    </source>
</evidence>
<keyword evidence="1" id="KW-0812">Transmembrane</keyword>
<accession>A0A085B951</accession>
<keyword evidence="1" id="KW-1133">Transmembrane helix</keyword>
<name>A0A085B951_9FLAO</name>
<protein>
    <submittedName>
        <fullName evidence="2">Uncharacterized protein</fullName>
    </submittedName>
</protein>
<evidence type="ECO:0000313" key="2">
    <source>
        <dbReference type="EMBL" id="KFC18996.1"/>
    </source>
</evidence>
<sequence length="106" mass="12133">MLKNFVTFLYFTAVIAICIFIFVSVNFIILSNDPLQRNYTKIIIAKIAYKIIIDIIAIMFSYGLFLLISKLTVLKAEKKDIFKLLTLIFTVVSVISLAVFSFVVIR</sequence>
<organism evidence="2 3">
    <name type="scientific">Epilithonimonas lactis</name>
    <dbReference type="NCBI Taxonomy" id="421072"/>
    <lineage>
        <taxon>Bacteria</taxon>
        <taxon>Pseudomonadati</taxon>
        <taxon>Bacteroidota</taxon>
        <taxon>Flavobacteriia</taxon>
        <taxon>Flavobacteriales</taxon>
        <taxon>Weeksellaceae</taxon>
        <taxon>Chryseobacterium group</taxon>
        <taxon>Epilithonimonas</taxon>
    </lineage>
</organism>